<dbReference type="STRING" id="589385.SAMN05421504_103104"/>
<keyword evidence="6" id="KW-1185">Reference proteome</keyword>
<evidence type="ECO:0000256" key="3">
    <source>
        <dbReference type="ARBA" id="ARBA00022490"/>
    </source>
</evidence>
<dbReference type="Pfam" id="PF14011">
    <property type="entry name" value="ESX-1_EspG"/>
    <property type="match status" value="1"/>
</dbReference>
<reference evidence="5 6" key="1">
    <citation type="submission" date="2016-10" db="EMBL/GenBank/DDBJ databases">
        <authorList>
            <person name="de Groot N.N."/>
        </authorList>
    </citation>
    <scope>NUCLEOTIDE SEQUENCE [LARGE SCALE GENOMIC DNA]</scope>
    <source>
        <strain evidence="5 6">CPCC 202699</strain>
    </source>
</reference>
<sequence>MARKLDFCMGTVEATVVGRAFGVDVRSFPLRIRNTTAEPERFARLARQVDEVLTADGLAAGGKLDPAVITAFELWSRPHVSVSVSGIDGLGDDIAVLAFTDGARALGVTQAAHGDTLDFALFTDEQFAEVIAGVLPRMPAAATGSYTVRRQAEQRVSAMTARRRAARELEEDEDEAFGSVRFTGAVRSGVGEPRAPRSDEETLTELMAGARLGGGRIVVTGARGAASPLTWLDTEHGRFLIDVEEDAGTFIAHYSPAGFADLVAAIRRRIAGVY</sequence>
<protein>
    <submittedName>
        <fullName evidence="5">EspG family protein</fullName>
    </submittedName>
</protein>
<evidence type="ECO:0000256" key="4">
    <source>
        <dbReference type="ARBA" id="ARBA00023186"/>
    </source>
</evidence>
<organism evidence="5 6">
    <name type="scientific">Amycolatopsis xylanica</name>
    <dbReference type="NCBI Taxonomy" id="589385"/>
    <lineage>
        <taxon>Bacteria</taxon>
        <taxon>Bacillati</taxon>
        <taxon>Actinomycetota</taxon>
        <taxon>Actinomycetes</taxon>
        <taxon>Pseudonocardiales</taxon>
        <taxon>Pseudonocardiaceae</taxon>
        <taxon>Amycolatopsis</taxon>
    </lineage>
</organism>
<dbReference type="AlphaFoldDB" id="A0A1H3CRE6"/>
<comment type="subcellular location">
    <subcellularLocation>
        <location evidence="1">Cytoplasm</location>
    </subcellularLocation>
</comment>
<dbReference type="OrthoDB" id="3687316at2"/>
<evidence type="ECO:0000256" key="1">
    <source>
        <dbReference type="ARBA" id="ARBA00004496"/>
    </source>
</evidence>
<dbReference type="Proteomes" id="UP000199515">
    <property type="component" value="Unassembled WGS sequence"/>
</dbReference>
<keyword evidence="3" id="KW-0963">Cytoplasm</keyword>
<evidence type="ECO:0000256" key="2">
    <source>
        <dbReference type="ARBA" id="ARBA00006411"/>
    </source>
</evidence>
<keyword evidence="4" id="KW-0143">Chaperone</keyword>
<gene>
    <name evidence="5" type="ORF">SAMN05421504_103104</name>
</gene>
<dbReference type="InterPro" id="IPR025734">
    <property type="entry name" value="EspG"/>
</dbReference>
<evidence type="ECO:0000313" key="6">
    <source>
        <dbReference type="Proteomes" id="UP000199515"/>
    </source>
</evidence>
<dbReference type="EMBL" id="FNON01000003">
    <property type="protein sequence ID" value="SDX55989.1"/>
    <property type="molecule type" value="Genomic_DNA"/>
</dbReference>
<proteinExistence type="inferred from homology"/>
<name>A0A1H3CRE6_9PSEU</name>
<comment type="similarity">
    <text evidence="2">Belongs to the EspG family.</text>
</comment>
<evidence type="ECO:0000313" key="5">
    <source>
        <dbReference type="EMBL" id="SDX55989.1"/>
    </source>
</evidence>
<accession>A0A1H3CRE6</accession>